<evidence type="ECO:0000313" key="2">
    <source>
        <dbReference type="EMBL" id="SIQ50399.1"/>
    </source>
</evidence>
<sequence>MHILRLTRRLLLGALLFATVGVQAEQTADQQRIAREMIQVLEAYAVYKMGQYEEAFTRYHALAASGNRQGMLNLANMHANGLGTDQNLEQAFVWYQRGAEAGDAISMLELADAYRAGIGVAADEQQALYWYTQAADAGEPDAQWQLAQHLLASGQSEAGMEWAAKAADQGQIEAQRYLRSIQSETVR</sequence>
<protein>
    <recommendedName>
        <fullName evidence="4">Sel1 repeat-containing protein</fullName>
    </recommendedName>
</protein>
<evidence type="ECO:0000256" key="1">
    <source>
        <dbReference type="SAM" id="SignalP"/>
    </source>
</evidence>
<dbReference type="Proteomes" id="UP000186895">
    <property type="component" value="Unassembled WGS sequence"/>
</dbReference>
<name>A0A1N6TAL3_9GAMM</name>
<dbReference type="Gene3D" id="1.25.40.10">
    <property type="entry name" value="Tetratricopeptide repeat domain"/>
    <property type="match status" value="1"/>
</dbReference>
<dbReference type="SUPFAM" id="SSF81901">
    <property type="entry name" value="HCP-like"/>
    <property type="match status" value="1"/>
</dbReference>
<dbReference type="SMART" id="SM00671">
    <property type="entry name" value="SEL1"/>
    <property type="match status" value="3"/>
</dbReference>
<dbReference type="PANTHER" id="PTHR43628:SF1">
    <property type="entry name" value="CHITIN SYNTHASE REGULATORY FACTOR 2-RELATED"/>
    <property type="match status" value="1"/>
</dbReference>
<dbReference type="eggNOG" id="COG0790">
    <property type="taxonomic scope" value="Bacteria"/>
</dbReference>
<dbReference type="InterPro" id="IPR052945">
    <property type="entry name" value="Mitotic_Regulator"/>
</dbReference>
<dbReference type="PANTHER" id="PTHR43628">
    <property type="entry name" value="ACTIVATOR OF C KINASE PROTEIN 1-RELATED"/>
    <property type="match status" value="1"/>
</dbReference>
<proteinExistence type="predicted"/>
<dbReference type="AlphaFoldDB" id="A0A1N6TAL3"/>
<reference evidence="2 3" key="1">
    <citation type="submission" date="2017-01" db="EMBL/GenBank/DDBJ databases">
        <authorList>
            <person name="Mah S.A."/>
            <person name="Swanson W.J."/>
            <person name="Moy G.W."/>
            <person name="Vacquier V.D."/>
        </authorList>
    </citation>
    <scope>NUCLEOTIDE SEQUENCE [LARGE SCALE GENOMIC DNA]</scope>
    <source>
        <strain evidence="2 3">DSM 7027</strain>
    </source>
</reference>
<evidence type="ECO:0000313" key="3">
    <source>
        <dbReference type="Proteomes" id="UP000186895"/>
    </source>
</evidence>
<feature type="chain" id="PRO_5009938399" description="Sel1 repeat-containing protein" evidence="1">
    <location>
        <begin position="25"/>
        <end position="187"/>
    </location>
</feature>
<dbReference type="EMBL" id="FTMN01000005">
    <property type="protein sequence ID" value="SIQ50399.1"/>
    <property type="molecule type" value="Genomic_DNA"/>
</dbReference>
<keyword evidence="3" id="KW-1185">Reference proteome</keyword>
<dbReference type="InterPro" id="IPR011990">
    <property type="entry name" value="TPR-like_helical_dom_sf"/>
</dbReference>
<dbReference type="RefSeq" id="WP_076463077.1">
    <property type="nucleotide sequence ID" value="NZ_FTMN01000005.1"/>
</dbReference>
<gene>
    <name evidence="2" type="ORF">SAMN05421647_105221</name>
</gene>
<dbReference type="InterPro" id="IPR006597">
    <property type="entry name" value="Sel1-like"/>
</dbReference>
<keyword evidence="1" id="KW-0732">Signal</keyword>
<feature type="signal peptide" evidence="1">
    <location>
        <begin position="1"/>
        <end position="24"/>
    </location>
</feature>
<accession>A0A1N6TAL3</accession>
<organism evidence="2 3">
    <name type="scientific">Marinobacterium stanieri</name>
    <dbReference type="NCBI Taxonomy" id="49186"/>
    <lineage>
        <taxon>Bacteria</taxon>
        <taxon>Pseudomonadati</taxon>
        <taxon>Pseudomonadota</taxon>
        <taxon>Gammaproteobacteria</taxon>
        <taxon>Oceanospirillales</taxon>
        <taxon>Oceanospirillaceae</taxon>
        <taxon>Marinobacterium</taxon>
    </lineage>
</organism>
<evidence type="ECO:0008006" key="4">
    <source>
        <dbReference type="Google" id="ProtNLM"/>
    </source>
</evidence>
<dbReference type="Pfam" id="PF08238">
    <property type="entry name" value="Sel1"/>
    <property type="match status" value="3"/>
</dbReference>
<dbReference type="STRING" id="49186.SAMN05421647_105221"/>